<dbReference type="Proteomes" id="UP001060085">
    <property type="component" value="Linkage Group LG07"/>
</dbReference>
<protein>
    <submittedName>
        <fullName evidence="1">Uncharacterized protein</fullName>
    </submittedName>
</protein>
<accession>A0ACC0A519</accession>
<proteinExistence type="predicted"/>
<sequence length="226" mass="25513">MDPKCPPPPPPPPSSSLLRRIVDFDTALSLRIYTLTNPIIPHYFLKSLEISGDGRLFFPVIISILLFPIFVNRTAVIPAAVYPLLISLLLCALLDLLAIGLLKHLIRRPRPVYNNNMFLCFAVDHWSFPSGHSSRVSFIAALFYFYSSSVQDLLVKLEFNHFLVDYFVPIVATWAFITSISRVLLGRHFVFDVLAGICLGILEALFVFHALDDENLISFFQMTVGK</sequence>
<reference evidence="2" key="1">
    <citation type="journal article" date="2023" name="Nat. Plants">
        <title>Single-cell RNA sequencing provides a high-resolution roadmap for understanding the multicellular compartmentation of specialized metabolism.</title>
        <authorList>
            <person name="Sun S."/>
            <person name="Shen X."/>
            <person name="Li Y."/>
            <person name="Li Y."/>
            <person name="Wang S."/>
            <person name="Li R."/>
            <person name="Zhang H."/>
            <person name="Shen G."/>
            <person name="Guo B."/>
            <person name="Wei J."/>
            <person name="Xu J."/>
            <person name="St-Pierre B."/>
            <person name="Chen S."/>
            <person name="Sun C."/>
        </authorList>
    </citation>
    <scope>NUCLEOTIDE SEQUENCE [LARGE SCALE GENOMIC DNA]</scope>
</reference>
<evidence type="ECO:0000313" key="2">
    <source>
        <dbReference type="Proteomes" id="UP001060085"/>
    </source>
</evidence>
<comment type="caution">
    <text evidence="1">The sequence shown here is derived from an EMBL/GenBank/DDBJ whole genome shotgun (WGS) entry which is preliminary data.</text>
</comment>
<name>A0ACC0A519_CATRO</name>
<evidence type="ECO:0000313" key="1">
    <source>
        <dbReference type="EMBL" id="KAI5655671.1"/>
    </source>
</evidence>
<dbReference type="EMBL" id="CM044707">
    <property type="protein sequence ID" value="KAI5655671.1"/>
    <property type="molecule type" value="Genomic_DNA"/>
</dbReference>
<gene>
    <name evidence="1" type="ORF">M9H77_32858</name>
</gene>
<keyword evidence="2" id="KW-1185">Reference proteome</keyword>
<organism evidence="1 2">
    <name type="scientific">Catharanthus roseus</name>
    <name type="common">Madagascar periwinkle</name>
    <name type="synonym">Vinca rosea</name>
    <dbReference type="NCBI Taxonomy" id="4058"/>
    <lineage>
        <taxon>Eukaryota</taxon>
        <taxon>Viridiplantae</taxon>
        <taxon>Streptophyta</taxon>
        <taxon>Embryophyta</taxon>
        <taxon>Tracheophyta</taxon>
        <taxon>Spermatophyta</taxon>
        <taxon>Magnoliopsida</taxon>
        <taxon>eudicotyledons</taxon>
        <taxon>Gunneridae</taxon>
        <taxon>Pentapetalae</taxon>
        <taxon>asterids</taxon>
        <taxon>lamiids</taxon>
        <taxon>Gentianales</taxon>
        <taxon>Apocynaceae</taxon>
        <taxon>Rauvolfioideae</taxon>
        <taxon>Vinceae</taxon>
        <taxon>Catharanthinae</taxon>
        <taxon>Catharanthus</taxon>
    </lineage>
</organism>